<keyword evidence="3 4" id="KW-0732">Signal</keyword>
<evidence type="ECO:0000256" key="4">
    <source>
        <dbReference type="SAM" id="SignalP"/>
    </source>
</evidence>
<organism evidence="6 7">
    <name type="scientific">Oceanobacter antarcticus</name>
    <dbReference type="NCBI Taxonomy" id="3133425"/>
    <lineage>
        <taxon>Bacteria</taxon>
        <taxon>Pseudomonadati</taxon>
        <taxon>Pseudomonadota</taxon>
        <taxon>Gammaproteobacteria</taxon>
        <taxon>Oceanospirillales</taxon>
        <taxon>Oceanospirillaceae</taxon>
        <taxon>Oceanobacter</taxon>
    </lineage>
</organism>
<evidence type="ECO:0000256" key="2">
    <source>
        <dbReference type="ARBA" id="ARBA00022525"/>
    </source>
</evidence>
<comment type="similarity">
    <text evidence="1">Belongs to the serine-aspartate repeat-containing protein (SDr) family.</text>
</comment>
<protein>
    <submittedName>
        <fullName evidence="6">Carboxypeptidase regulatory-like domain-containing protein</fullName>
    </submittedName>
</protein>
<dbReference type="SUPFAM" id="SSF48239">
    <property type="entry name" value="Terpenoid cyclases/Protein prenyltransferases"/>
    <property type="match status" value="1"/>
</dbReference>
<dbReference type="InterPro" id="IPR008969">
    <property type="entry name" value="CarboxyPept-like_regulatory"/>
</dbReference>
<dbReference type="InterPro" id="IPR013783">
    <property type="entry name" value="Ig-like_fold"/>
</dbReference>
<keyword evidence="7" id="KW-1185">Reference proteome</keyword>
<dbReference type="InterPro" id="IPR008930">
    <property type="entry name" value="Terpenoid_cyclase/PrenylTrfase"/>
</dbReference>
<dbReference type="PROSITE" id="PS50234">
    <property type="entry name" value="VWFA"/>
    <property type="match status" value="1"/>
</dbReference>
<dbReference type="EMBL" id="JBBKTX010000020">
    <property type="protein sequence ID" value="MFK4753828.1"/>
    <property type="molecule type" value="Genomic_DNA"/>
</dbReference>
<keyword evidence="2" id="KW-0964">Secreted</keyword>
<accession>A0ABW8NLH5</accession>
<dbReference type="SUPFAM" id="SSF49464">
    <property type="entry name" value="Carboxypeptidase regulatory domain-like"/>
    <property type="match status" value="4"/>
</dbReference>
<dbReference type="Gene3D" id="2.60.40.1120">
    <property type="entry name" value="Carboxypeptidase-like, regulatory domain"/>
    <property type="match status" value="5"/>
</dbReference>
<reference evidence="6 7" key="1">
    <citation type="submission" date="2024-03" db="EMBL/GenBank/DDBJ databases">
        <title>High-quality draft genome sequence of Oceanobacter sp. wDCs-4.</title>
        <authorList>
            <person name="Dong C."/>
        </authorList>
    </citation>
    <scope>NUCLEOTIDE SEQUENCE [LARGE SCALE GENOMIC DNA]</scope>
    <source>
        <strain evidence="7">wDCs-4</strain>
    </source>
</reference>
<dbReference type="Pfam" id="PF13620">
    <property type="entry name" value="CarboxypepD_reg"/>
    <property type="match status" value="4"/>
</dbReference>
<feature type="chain" id="PRO_5045852939" evidence="4">
    <location>
        <begin position="26"/>
        <end position="2224"/>
    </location>
</feature>
<dbReference type="Proteomes" id="UP001620597">
    <property type="component" value="Unassembled WGS sequence"/>
</dbReference>
<dbReference type="InterPro" id="IPR036465">
    <property type="entry name" value="vWFA_dom_sf"/>
</dbReference>
<dbReference type="Pfam" id="PF13715">
    <property type="entry name" value="CarbopepD_reg_2"/>
    <property type="match status" value="1"/>
</dbReference>
<name>A0ABW8NLH5_9GAMM</name>
<dbReference type="Pfam" id="PF06707">
    <property type="entry name" value="DUF1194"/>
    <property type="match status" value="1"/>
</dbReference>
<dbReference type="RefSeq" id="WP_416206822.1">
    <property type="nucleotide sequence ID" value="NZ_JBBKTX010000020.1"/>
</dbReference>
<feature type="signal peptide" evidence="4">
    <location>
        <begin position="1"/>
        <end position="25"/>
    </location>
</feature>
<dbReference type="SUPFAM" id="SSF49478">
    <property type="entry name" value="Cna protein B-type domain"/>
    <property type="match status" value="1"/>
</dbReference>
<dbReference type="CDD" id="cd00688">
    <property type="entry name" value="ISOPREN_C2_like"/>
    <property type="match status" value="1"/>
</dbReference>
<dbReference type="InterPro" id="IPR002035">
    <property type="entry name" value="VWF_A"/>
</dbReference>
<dbReference type="InterPro" id="IPR010607">
    <property type="entry name" value="DUF1194"/>
</dbReference>
<evidence type="ECO:0000313" key="6">
    <source>
        <dbReference type="EMBL" id="MFK4753828.1"/>
    </source>
</evidence>
<dbReference type="CDD" id="cd00198">
    <property type="entry name" value="vWFA"/>
    <property type="match status" value="1"/>
</dbReference>
<dbReference type="Gene3D" id="3.40.50.410">
    <property type="entry name" value="von Willebrand factor, type A domain"/>
    <property type="match status" value="1"/>
</dbReference>
<dbReference type="PANTHER" id="PTHR36108:SF13">
    <property type="entry name" value="COLOSSIN-B-RELATED"/>
    <property type="match status" value="1"/>
</dbReference>
<evidence type="ECO:0000313" key="7">
    <source>
        <dbReference type="Proteomes" id="UP001620597"/>
    </source>
</evidence>
<evidence type="ECO:0000259" key="5">
    <source>
        <dbReference type="PROSITE" id="PS50234"/>
    </source>
</evidence>
<gene>
    <name evidence="6" type="ORF">WG929_15550</name>
</gene>
<evidence type="ECO:0000256" key="3">
    <source>
        <dbReference type="ARBA" id="ARBA00022729"/>
    </source>
</evidence>
<dbReference type="Gene3D" id="2.60.40.10">
    <property type="entry name" value="Immunoglobulins"/>
    <property type="match status" value="1"/>
</dbReference>
<sequence>MKLCFRLTFCITIALLNLFPLHGYAGVSQGVDWLTTSHLEGGVVNADGSISSESGLSEPWQSTAEALITFKVLAQPANGVVGNGLAYLDGSHAEITEYLVLQQLANSASAVDDAALADIIHRQNEDGGVGAFPGFGSDPISTAFALQALSHAGIANDASEMMVSYLLQQQNSNGSWSVLDNPNRIETTALVVNAVWRYRHIYQTGDALESGVVWLAGQRDSSLLWPEIEASALALSAILNVETNRTPYLESFNRFADLQSSNGSFNDDVYLTALALRVLDAAAKPAPDDIVLSGRIVDGDTGAPLSGALIQLSGAASESYVSDASGEFQLNNLTAGNYQILVSLGGFGELTQNTFLAQGDRANLGDVQLSRIMMNPDTGEPLSIGVVRGAITDRASGEPLVGVSVAIAGTALATTTNASGEYQLTSVPAGSLQLSASLTGYRPASGSASLSSGQTLIFSPSLMQQEEPKGVSLQGQVSERDSGMALEGARVQITDASGQSQTLVTDANGHYSANELTAGTVSILTTLDGYHPVSVSTIAEDGANLDFSPKLDLLDQEPGVSVGGLNGTVIDEITGRGIADVQVLLTDASGQSLLASTNADGEFVFADLPPDSFTISLDAVDYQPVSVSVDIQADLITNLGEVTLRPSNTSLLANLSGSVLDVRSRQALEGAVISAREAATGSLTEVMSDTQGRFMLNVAAEGEYTITVSSTDYVSQTFSIVVSDSGELDLGEIRLRQPGVDALLADLAVAELDIGQLQSSQTDFSVSGAISGVIVNRGNIPVSVPLDVVAFEDVDRDGSFTAADTLLGSATLELDQGAGLAVDQSMAFSISLDGIQSFHGAPVTVLVDASNVLAELSETNNLSRTAGLCSNQQEGPSLDLSLCMDSSGSVSSSEFRLQLEGTALAIENESIVPRDGSVRISAIQFSSSSSVELSPTIIEQDNAEDIADAIRAIRKRGGGTSIHSCIDTANSLISAATPASALQVIDVSTDGYSSKSYAVAASERAMSAGIDVLNSIGVGSGVDRDLLDSIVFPQPSGGDRGFVITVSGYQEYIDGIATKIQRETRILDLTVGGLTLTDHGSGNPATASVTIGNGGSGDITNTVLIRIYDGLPAQGGQLLSEQTHTTGLQSGESAQVTIDGIIPDNMTSTELVVEVSLEGGSAECNLANNRQQVAVTSLLGEIGLSLDGSVFGSATDVGLMTAVSNTGALEGNYIADLRILDEAGIEVASLGSFEVNALIPGAVVNFSDVWNTGTVISGTYSAWARLSDRDGKVLDTATARFVISDLVNPDGTSNGALAAALRATTDRPFYHVDDRVELYALTENMTSIHPIANAELQMRVLDESGVEVFGETVALPSLVPGQVENTLRGLDLVQATEGVYQYQLTLLDDTGAVMMNAAASFEVLNDMNAAIRGAVSVQSAEIYQGDAQACTFVTSNTGTQDLQGLALGYQVLNVDTQVTVSEDAASEDLVAGGSTSRLETYFTADLAPGNYACVLEVTLDGSSRALAYEQFVILEAPDTIVADLQVAASAELLVFADALQETETPLQNAQREALEALLENRSYTLVDTVEAFETELLSGRYRQYLLLNEYQALDAFQSGLLREAVNRGDGLVFASGRAPVEASLSELLGHEPLATGCRGEATVADRPLTDFHIMDVGTVQMNQTIRGTGEDDYIRVSGAVRNAGSISGGEGDDVIHLSGWDDASNTSVTGDGGYNVLLLNEVVVSQHQPGGTNAGTVEFISGGRAVYNNFQEVRIIPAESDDGCVESAGDTTSVADSSGTIADRPLAEFNIMDVGTVQMNQTVQGTQADDYIKVSGAVRNAGSISGGDGDDVIHLFGWDDASNTSVTGDGGYNILVLNEQIVSRYEARGTGSGIVEFHSGGLAVYNNFQQVILGDVVGSCQGASSDAGAAIRANGVRLLESPVATAGDVLFGLERSLPRITLTRATLAGIFLNPELATSSDTGCSDDELADVPAVTLSDYGLGKAVFVGYDLLAEATQTGVEASVNPHADLLINSLDHTAPTTQNLHAGQSVAIELRLDNRGRANQLQARLLWPAGSYVLDNLPSAATQGEQVTWSLPLADNEQQTLTSRAIPEYSAASAEADAARIQAEIYLDGASTPVQAVELTLETPVTADLATIQHNLLALQGAESDPEILQQLEQAQASLQAAADQQAQGNLQAGISGLLHMTADLQAIDQDEVAALRLQVDELLWLWSQQLSHSTSQP</sequence>
<evidence type="ECO:0000256" key="1">
    <source>
        <dbReference type="ARBA" id="ARBA00007257"/>
    </source>
</evidence>
<comment type="caution">
    <text evidence="6">The sequence shown here is derived from an EMBL/GenBank/DDBJ whole genome shotgun (WGS) entry which is preliminary data.</text>
</comment>
<dbReference type="SMART" id="SM00327">
    <property type="entry name" value="VWA"/>
    <property type="match status" value="1"/>
</dbReference>
<dbReference type="Gene3D" id="1.50.10.20">
    <property type="match status" value="1"/>
</dbReference>
<proteinExistence type="inferred from homology"/>
<feature type="domain" description="VWFA" evidence="5">
    <location>
        <begin position="879"/>
        <end position="1060"/>
    </location>
</feature>
<dbReference type="PANTHER" id="PTHR36108">
    <property type="entry name" value="COLOSSIN-B-RELATED"/>
    <property type="match status" value="1"/>
</dbReference>
<dbReference type="SUPFAM" id="SSF53300">
    <property type="entry name" value="vWA-like"/>
    <property type="match status" value="1"/>
</dbReference>